<dbReference type="Gene3D" id="3.40.50.11550">
    <property type="match status" value="2"/>
</dbReference>
<dbReference type="EMBL" id="JBHTJT010000012">
    <property type="protein sequence ID" value="MFD0980212.1"/>
    <property type="molecule type" value="Genomic_DNA"/>
</dbReference>
<accession>A0ABW3IQ46</accession>
<dbReference type="CDD" id="cd14727">
    <property type="entry name" value="ChanN-like"/>
    <property type="match status" value="1"/>
</dbReference>
<dbReference type="InterPro" id="IPR007314">
    <property type="entry name" value="Cofac_haem-bd_dom"/>
</dbReference>
<proteinExistence type="predicted"/>
<feature type="chain" id="PRO_5045536347" evidence="1">
    <location>
        <begin position="20"/>
        <end position="272"/>
    </location>
</feature>
<evidence type="ECO:0000313" key="4">
    <source>
        <dbReference type="Proteomes" id="UP001597108"/>
    </source>
</evidence>
<comment type="caution">
    <text evidence="3">The sequence shown here is derived from an EMBL/GenBank/DDBJ whole genome shotgun (WGS) entry which is preliminary data.</text>
</comment>
<name>A0ABW3IQ46_9RHOB</name>
<protein>
    <submittedName>
        <fullName evidence="3">ChaN family lipoprotein</fullName>
    </submittedName>
</protein>
<evidence type="ECO:0000313" key="3">
    <source>
        <dbReference type="EMBL" id="MFD0980212.1"/>
    </source>
</evidence>
<keyword evidence="4" id="KW-1185">Reference proteome</keyword>
<dbReference type="RefSeq" id="WP_386074536.1">
    <property type="nucleotide sequence ID" value="NZ_JBHTJT010000012.1"/>
</dbReference>
<keyword evidence="3" id="KW-0449">Lipoprotein</keyword>
<sequence length="272" mass="28878">MKLSLTPLCFTLLAGQALAGDVGSVEVFDPADAPVVILGEVHDNPAHHANQAEVVGSIQPAALVFEMFTPEQAETANDMAREDGAALAEALAWSETGWPDFSLYHPILLAAPEARIYGAAVAREDLMEAMGSSAAEVFGDEAERYGLGPLPEAEQAEREAMQMEAHCNALPEEMLGGMVEAQRLRDARFSETTLVALEETGGPVAVITGNGHARRDWGMPAYLAAAAPGLRVVTLGQFEAPFDAASGEVPHDAWLVTEPAEREDPCAVFRKG</sequence>
<dbReference type="Proteomes" id="UP001597108">
    <property type="component" value="Unassembled WGS sequence"/>
</dbReference>
<feature type="signal peptide" evidence="1">
    <location>
        <begin position="1"/>
        <end position="19"/>
    </location>
</feature>
<keyword evidence="1" id="KW-0732">Signal</keyword>
<dbReference type="Pfam" id="PF04187">
    <property type="entry name" value="Cofac_haem_bdg"/>
    <property type="match status" value="1"/>
</dbReference>
<evidence type="ECO:0000259" key="2">
    <source>
        <dbReference type="Pfam" id="PF04187"/>
    </source>
</evidence>
<feature type="domain" description="Haem-binding uptake Tiki superfamily ChaN" evidence="2">
    <location>
        <begin position="31"/>
        <end position="223"/>
    </location>
</feature>
<organism evidence="3 4">
    <name type="scientific">Tropicimonas aquimaris</name>
    <dbReference type="NCBI Taxonomy" id="914152"/>
    <lineage>
        <taxon>Bacteria</taxon>
        <taxon>Pseudomonadati</taxon>
        <taxon>Pseudomonadota</taxon>
        <taxon>Alphaproteobacteria</taxon>
        <taxon>Rhodobacterales</taxon>
        <taxon>Roseobacteraceae</taxon>
        <taxon>Tropicimonas</taxon>
    </lineage>
</organism>
<gene>
    <name evidence="3" type="ORF">ACFQ2S_11180</name>
</gene>
<evidence type="ECO:0000256" key="1">
    <source>
        <dbReference type="SAM" id="SignalP"/>
    </source>
</evidence>
<dbReference type="SUPFAM" id="SSF159501">
    <property type="entry name" value="EreA/ChaN-like"/>
    <property type="match status" value="1"/>
</dbReference>
<reference evidence="4" key="1">
    <citation type="journal article" date="2019" name="Int. J. Syst. Evol. Microbiol.">
        <title>The Global Catalogue of Microorganisms (GCM) 10K type strain sequencing project: providing services to taxonomists for standard genome sequencing and annotation.</title>
        <authorList>
            <consortium name="The Broad Institute Genomics Platform"/>
            <consortium name="The Broad Institute Genome Sequencing Center for Infectious Disease"/>
            <person name="Wu L."/>
            <person name="Ma J."/>
        </authorList>
    </citation>
    <scope>NUCLEOTIDE SEQUENCE [LARGE SCALE GENOMIC DNA]</scope>
    <source>
        <strain evidence="4">CCUG 60524</strain>
    </source>
</reference>